<evidence type="ECO:0000256" key="1">
    <source>
        <dbReference type="SAM" id="MobiDB-lite"/>
    </source>
</evidence>
<proteinExistence type="predicted"/>
<evidence type="ECO:0000313" key="3">
    <source>
        <dbReference type="Proteomes" id="UP000184388"/>
    </source>
</evidence>
<name>A0A9X8MT64_9ACTN</name>
<gene>
    <name evidence="2" type="ORF">SAMN05216268_10623</name>
</gene>
<feature type="compositionally biased region" description="Basic and acidic residues" evidence="1">
    <location>
        <begin position="88"/>
        <end position="102"/>
    </location>
</feature>
<dbReference type="AlphaFoldDB" id="A0A9X8MT64"/>
<evidence type="ECO:0000313" key="2">
    <source>
        <dbReference type="EMBL" id="SHL73680.1"/>
    </source>
</evidence>
<organism evidence="2 3">
    <name type="scientific">Streptomyces yunnanensis</name>
    <dbReference type="NCBI Taxonomy" id="156453"/>
    <lineage>
        <taxon>Bacteria</taxon>
        <taxon>Bacillati</taxon>
        <taxon>Actinomycetota</taxon>
        <taxon>Actinomycetes</taxon>
        <taxon>Kitasatosporales</taxon>
        <taxon>Streptomycetaceae</taxon>
        <taxon>Streptomyces</taxon>
    </lineage>
</organism>
<protein>
    <submittedName>
        <fullName evidence="2">Uncharacterized protein</fullName>
    </submittedName>
</protein>
<dbReference type="EMBL" id="FRBK01000006">
    <property type="protein sequence ID" value="SHL73680.1"/>
    <property type="molecule type" value="Genomic_DNA"/>
</dbReference>
<reference evidence="3" key="1">
    <citation type="submission" date="2016-11" db="EMBL/GenBank/DDBJ databases">
        <authorList>
            <person name="Jaros S."/>
            <person name="Januszkiewicz K."/>
            <person name="Wedrychowicz H."/>
        </authorList>
    </citation>
    <scope>NUCLEOTIDE SEQUENCE [LARGE SCALE GENOMIC DNA]</scope>
    <source>
        <strain evidence="3">CGMCC 4.3555</strain>
    </source>
</reference>
<dbReference type="Proteomes" id="UP000184388">
    <property type="component" value="Unassembled WGS sequence"/>
</dbReference>
<feature type="region of interest" description="Disordered" evidence="1">
    <location>
        <begin position="80"/>
        <end position="130"/>
    </location>
</feature>
<comment type="caution">
    <text evidence="2">The sequence shown here is derived from an EMBL/GenBank/DDBJ whole genome shotgun (WGS) entry which is preliminary data.</text>
</comment>
<sequence length="130" mass="14843">MPSMQIPDDLCPVHREIAKGWRDNHFDIWNPGEWPAGRSVTSGERTLLMDNRTTVDEREAEFERKNREQVELTIRICRSGRSPQCTPGHRDRGTSRFDHALDTADVEPPEQPAVPAPRSTHDVQLVGTYL</sequence>
<accession>A0A9X8MT64</accession>